<dbReference type="PANTHER" id="PTHR43591">
    <property type="entry name" value="METHYLTRANSFERASE"/>
    <property type="match status" value="1"/>
</dbReference>
<reference evidence="3" key="1">
    <citation type="journal article" date="2019" name="Gigascience">
        <title>De novo genome assembly of the endangered Acer yangbiense, a plant species with extremely small populations endemic to Yunnan Province, China.</title>
        <authorList>
            <person name="Yang J."/>
            <person name="Wariss H.M."/>
            <person name="Tao L."/>
            <person name="Zhang R."/>
            <person name="Yun Q."/>
            <person name="Hollingsworth P."/>
            <person name="Dao Z."/>
            <person name="Luo G."/>
            <person name="Guo H."/>
            <person name="Ma Y."/>
            <person name="Sun W."/>
        </authorList>
    </citation>
    <scope>NUCLEOTIDE SEQUENCE [LARGE SCALE GENOMIC DNA]</scope>
    <source>
        <strain evidence="3">cv. br00</strain>
    </source>
</reference>
<dbReference type="InterPro" id="IPR029063">
    <property type="entry name" value="SAM-dependent_MTases_sf"/>
</dbReference>
<dbReference type="AlphaFoldDB" id="A0A5N5NND8"/>
<evidence type="ECO:0000313" key="3">
    <source>
        <dbReference type="Proteomes" id="UP000326939"/>
    </source>
</evidence>
<dbReference type="PANTHER" id="PTHR43591:SF46">
    <property type="entry name" value="OS08G0411200 PROTEIN"/>
    <property type="match status" value="1"/>
</dbReference>
<sequence>MASSILSNLSSAFRPSQLSNSSRGLFTPYCTPTFIRTSFAAKIRASSTAFAETRATDPVVIEKDVGSSKNILACPVCYDPLNLIGANVLSVDSARGSSLQCSTCKKTYSGKETHLELTVASGAKEYDDAMPMATELFRTPIISFLYERGWRQNFVWGGFPGAEEEFEMMKDYLKPVLGGNILDASCGSGLFSRLFAKSGLFSLVTALDYSENMLRQCYEFIKQEENFPKENLILVRADIARLPFVSGSLDAVHAGAAIHCWPSPSSATRLEGKAMSLTAQRNQAVVKLKLPRFDACITVRLLSFCQNFGYLLPDFSSAGLLFFNLQVAEVSRVLRPGGVFVATTYILDGPFSFIPFLKPISQRFTQASGSKIFLSERELEDVCRACGLVNFTCTRNSRFIMFCATKPI</sequence>
<dbReference type="Proteomes" id="UP000326939">
    <property type="component" value="Chromosome 2"/>
</dbReference>
<proteinExistence type="predicted"/>
<comment type="caution">
    <text evidence="2">The sequence shown here is derived from an EMBL/GenBank/DDBJ whole genome shotgun (WGS) entry which is preliminary data.</text>
</comment>
<accession>A0A5N5NND8</accession>
<evidence type="ECO:0000259" key="1">
    <source>
        <dbReference type="Pfam" id="PF08241"/>
    </source>
</evidence>
<gene>
    <name evidence="2" type="ORF">DKX38_002482</name>
</gene>
<evidence type="ECO:0000313" key="2">
    <source>
        <dbReference type="EMBL" id="KAB5568689.1"/>
    </source>
</evidence>
<name>A0A5N5NND8_9ROSI</name>
<dbReference type="CDD" id="cd02440">
    <property type="entry name" value="AdoMet_MTases"/>
    <property type="match status" value="1"/>
</dbReference>
<dbReference type="EMBL" id="VDCV01000002">
    <property type="protein sequence ID" value="KAB5568689.1"/>
    <property type="molecule type" value="Genomic_DNA"/>
</dbReference>
<dbReference type="InterPro" id="IPR013216">
    <property type="entry name" value="Methyltransf_11"/>
</dbReference>
<keyword evidence="3" id="KW-1185">Reference proteome</keyword>
<feature type="domain" description="Methyltransferase type 11" evidence="1">
    <location>
        <begin position="182"/>
        <end position="268"/>
    </location>
</feature>
<organism evidence="2 3">
    <name type="scientific">Salix brachista</name>
    <dbReference type="NCBI Taxonomy" id="2182728"/>
    <lineage>
        <taxon>Eukaryota</taxon>
        <taxon>Viridiplantae</taxon>
        <taxon>Streptophyta</taxon>
        <taxon>Embryophyta</taxon>
        <taxon>Tracheophyta</taxon>
        <taxon>Spermatophyta</taxon>
        <taxon>Magnoliopsida</taxon>
        <taxon>eudicotyledons</taxon>
        <taxon>Gunneridae</taxon>
        <taxon>Pentapetalae</taxon>
        <taxon>rosids</taxon>
        <taxon>fabids</taxon>
        <taxon>Malpighiales</taxon>
        <taxon>Salicaceae</taxon>
        <taxon>Saliceae</taxon>
        <taxon>Salix</taxon>
    </lineage>
</organism>
<protein>
    <recommendedName>
        <fullName evidence="1">Methyltransferase type 11 domain-containing protein</fullName>
    </recommendedName>
</protein>
<dbReference type="GO" id="GO:0008757">
    <property type="term" value="F:S-adenosylmethionine-dependent methyltransferase activity"/>
    <property type="evidence" value="ECO:0007669"/>
    <property type="project" value="InterPro"/>
</dbReference>
<dbReference type="SUPFAM" id="SSF53335">
    <property type="entry name" value="S-adenosyl-L-methionine-dependent methyltransferases"/>
    <property type="match status" value="1"/>
</dbReference>
<dbReference type="Gene3D" id="3.40.50.150">
    <property type="entry name" value="Vaccinia Virus protein VP39"/>
    <property type="match status" value="2"/>
</dbReference>
<dbReference type="Pfam" id="PF08241">
    <property type="entry name" value="Methyltransf_11"/>
    <property type="match status" value="1"/>
</dbReference>